<sequence length="403" mass="44278">MSDGGLSTLASSVGVAVKLLQTIYEVKAVTKKTESLITTTTLVLNTLDNSKRLRRQKSGLLETTQKRWMDNEVFPRSHAAIVSVSELISRARVDRAAYKDRIRVSTKLRFVLMESPSVLEKLHEMGIVYTALTGAFTQLSMLGNLCCTTSIPHRRSFSGSTNIGSSCAESNTSLRSTSITAYASSTHNVDNTSLAETAPPRYDEIELASEPSRQDSHQEPTSTVSDEFLPSITIRDARDTSTIAYLDGTWQYPSSFLNYESCDKSLPANEVEIPVESLEKEVKLSSSALTGENYATIAYLADFHTANQTTLATTSPITSPPSGRTYEPEMNWSYTLGPEGRDMQYISFGASKTTMNSFNVCEMPTSSHAQLAVSTETQNAPMQTGLVDYKCAGRIWLEREDSP</sequence>
<dbReference type="OrthoDB" id="3800389at2759"/>
<gene>
    <name evidence="2" type="ORF">FH972_022674</name>
</gene>
<evidence type="ECO:0000313" key="3">
    <source>
        <dbReference type="Proteomes" id="UP000327013"/>
    </source>
</evidence>
<evidence type="ECO:0000256" key="1">
    <source>
        <dbReference type="SAM" id="MobiDB-lite"/>
    </source>
</evidence>
<protein>
    <submittedName>
        <fullName evidence="2">Uncharacterized protein</fullName>
    </submittedName>
</protein>
<feature type="region of interest" description="Disordered" evidence="1">
    <location>
        <begin position="208"/>
        <end position="230"/>
    </location>
</feature>
<dbReference type="EMBL" id="VIBQ01000012">
    <property type="protein sequence ID" value="KAB8343080.1"/>
    <property type="molecule type" value="Genomic_DNA"/>
</dbReference>
<accession>A0A5N6KT88</accession>
<organism evidence="2 3">
    <name type="scientific">Carpinus fangiana</name>
    <dbReference type="NCBI Taxonomy" id="176857"/>
    <lineage>
        <taxon>Eukaryota</taxon>
        <taxon>Viridiplantae</taxon>
        <taxon>Streptophyta</taxon>
        <taxon>Embryophyta</taxon>
        <taxon>Tracheophyta</taxon>
        <taxon>Spermatophyta</taxon>
        <taxon>Magnoliopsida</taxon>
        <taxon>eudicotyledons</taxon>
        <taxon>Gunneridae</taxon>
        <taxon>Pentapetalae</taxon>
        <taxon>rosids</taxon>
        <taxon>fabids</taxon>
        <taxon>Fagales</taxon>
        <taxon>Betulaceae</taxon>
        <taxon>Carpinus</taxon>
    </lineage>
</organism>
<dbReference type="AlphaFoldDB" id="A0A5N6KT88"/>
<proteinExistence type="predicted"/>
<keyword evidence="3" id="KW-1185">Reference proteome</keyword>
<comment type="caution">
    <text evidence="2">The sequence shown here is derived from an EMBL/GenBank/DDBJ whole genome shotgun (WGS) entry which is preliminary data.</text>
</comment>
<name>A0A5N6KT88_9ROSI</name>
<dbReference type="Proteomes" id="UP000327013">
    <property type="component" value="Unassembled WGS sequence"/>
</dbReference>
<reference evidence="2 3" key="1">
    <citation type="submission" date="2019-06" db="EMBL/GenBank/DDBJ databases">
        <title>A chromosomal-level reference genome of Carpinus fangiana (Coryloideae, Betulaceae).</title>
        <authorList>
            <person name="Yang X."/>
            <person name="Wang Z."/>
            <person name="Zhang L."/>
            <person name="Hao G."/>
            <person name="Liu J."/>
            <person name="Yang Y."/>
        </authorList>
    </citation>
    <scope>NUCLEOTIDE SEQUENCE [LARGE SCALE GENOMIC DNA]</scope>
    <source>
        <strain evidence="2">Cfa_2016G</strain>
        <tissue evidence="2">Leaf</tissue>
    </source>
</reference>
<evidence type="ECO:0000313" key="2">
    <source>
        <dbReference type="EMBL" id="KAB8343080.1"/>
    </source>
</evidence>